<keyword evidence="5" id="KW-1185">Reference proteome</keyword>
<dbReference type="Proteomes" id="UP000516305">
    <property type="component" value="Chromosome"/>
</dbReference>
<evidence type="ECO:0000256" key="3">
    <source>
        <dbReference type="PROSITE-ProRule" id="PRU00023"/>
    </source>
</evidence>
<sequence>MDIATAVISGNLAAVKQHIAAGTDLNQKDAFTGSTPLITAATFDKREIAQALIDGGTDLSIQNNDGSSALHSAAFFGRVEIVQMLIDAKADKNLRNTYGATPREIVLADFEAMKPVYQMMQEQLSPMGLQLDMVALEKARPVIAMMLE</sequence>
<feature type="repeat" description="ANK" evidence="3">
    <location>
        <begin position="65"/>
        <end position="97"/>
    </location>
</feature>
<keyword evidence="2 3" id="KW-0040">ANK repeat</keyword>
<dbReference type="PANTHER" id="PTHR24171:SF8">
    <property type="entry name" value="BRCA1-ASSOCIATED RING DOMAIN PROTEIN 1"/>
    <property type="match status" value="1"/>
</dbReference>
<dbReference type="GO" id="GO:0085020">
    <property type="term" value="P:protein K6-linked ubiquitination"/>
    <property type="evidence" value="ECO:0007669"/>
    <property type="project" value="TreeGrafter"/>
</dbReference>
<evidence type="ECO:0000313" key="5">
    <source>
        <dbReference type="Proteomes" id="UP000516305"/>
    </source>
</evidence>
<evidence type="ECO:0000256" key="2">
    <source>
        <dbReference type="ARBA" id="ARBA00023043"/>
    </source>
</evidence>
<evidence type="ECO:0000256" key="1">
    <source>
        <dbReference type="ARBA" id="ARBA00022737"/>
    </source>
</evidence>
<organism evidence="4 5">
    <name type="scientific">Croceimicrobium hydrocarbonivorans</name>
    <dbReference type="NCBI Taxonomy" id="2761580"/>
    <lineage>
        <taxon>Bacteria</taxon>
        <taxon>Pseudomonadati</taxon>
        <taxon>Bacteroidota</taxon>
        <taxon>Flavobacteriia</taxon>
        <taxon>Flavobacteriales</taxon>
        <taxon>Owenweeksiaceae</taxon>
        <taxon>Croceimicrobium</taxon>
    </lineage>
</organism>
<proteinExistence type="predicted"/>
<dbReference type="SUPFAM" id="SSF48403">
    <property type="entry name" value="Ankyrin repeat"/>
    <property type="match status" value="1"/>
</dbReference>
<dbReference type="PROSITE" id="PS50088">
    <property type="entry name" value="ANK_REPEAT"/>
    <property type="match status" value="2"/>
</dbReference>
<keyword evidence="1" id="KW-0677">Repeat</keyword>
<name>A0A7H0VJX6_9FLAO</name>
<gene>
    <name evidence="4" type="ORF">H4K34_07085</name>
</gene>
<protein>
    <submittedName>
        <fullName evidence="4">Ankyrin repeat domain-containing protein</fullName>
    </submittedName>
</protein>
<dbReference type="GO" id="GO:0004842">
    <property type="term" value="F:ubiquitin-protein transferase activity"/>
    <property type="evidence" value="ECO:0007669"/>
    <property type="project" value="TreeGrafter"/>
</dbReference>
<reference evidence="4 5" key="1">
    <citation type="submission" date="2020-08" db="EMBL/GenBank/DDBJ databases">
        <title>Croceimicrobium hydrocarbonivorans gen. nov., sp. nov., a novel marine bacterium isolated from a bacterial consortium that degrades polyethylene terephthalate.</title>
        <authorList>
            <person name="Liu R."/>
        </authorList>
    </citation>
    <scope>NUCLEOTIDE SEQUENCE [LARGE SCALE GENOMIC DNA]</scope>
    <source>
        <strain evidence="4 5">A20-9</strain>
    </source>
</reference>
<feature type="repeat" description="ANK" evidence="3">
    <location>
        <begin position="32"/>
        <end position="64"/>
    </location>
</feature>
<dbReference type="PROSITE" id="PS50297">
    <property type="entry name" value="ANK_REP_REGION"/>
    <property type="match status" value="2"/>
</dbReference>
<dbReference type="Pfam" id="PF12796">
    <property type="entry name" value="Ank_2"/>
    <property type="match status" value="1"/>
</dbReference>
<dbReference type="KEGG" id="chyd:H4K34_07085"/>
<accession>A0A7H0VJX6</accession>
<dbReference type="EMBL" id="CP060139">
    <property type="protein sequence ID" value="QNR26024.1"/>
    <property type="molecule type" value="Genomic_DNA"/>
</dbReference>
<dbReference type="AlphaFoldDB" id="A0A7H0VJX6"/>
<dbReference type="PANTHER" id="PTHR24171">
    <property type="entry name" value="ANKYRIN REPEAT DOMAIN-CONTAINING PROTEIN 39-RELATED"/>
    <property type="match status" value="1"/>
</dbReference>
<evidence type="ECO:0000313" key="4">
    <source>
        <dbReference type="EMBL" id="QNR26024.1"/>
    </source>
</evidence>
<dbReference type="SMART" id="SM00248">
    <property type="entry name" value="ANK"/>
    <property type="match status" value="2"/>
</dbReference>
<dbReference type="Gene3D" id="1.25.40.20">
    <property type="entry name" value="Ankyrin repeat-containing domain"/>
    <property type="match status" value="2"/>
</dbReference>
<dbReference type="InterPro" id="IPR002110">
    <property type="entry name" value="Ankyrin_rpt"/>
</dbReference>
<dbReference type="InterPro" id="IPR036770">
    <property type="entry name" value="Ankyrin_rpt-contain_sf"/>
</dbReference>